<dbReference type="PROSITE" id="PS50109">
    <property type="entry name" value="HIS_KIN"/>
    <property type="match status" value="1"/>
</dbReference>
<evidence type="ECO:0000256" key="7">
    <source>
        <dbReference type="ARBA" id="ARBA00022777"/>
    </source>
</evidence>
<evidence type="ECO:0000256" key="1">
    <source>
        <dbReference type="ARBA" id="ARBA00000085"/>
    </source>
</evidence>
<dbReference type="SUPFAM" id="SSF55874">
    <property type="entry name" value="ATPase domain of HSP90 chaperone/DNA topoisomerase II/histidine kinase"/>
    <property type="match status" value="1"/>
</dbReference>
<dbReference type="InterPro" id="IPR050428">
    <property type="entry name" value="TCS_sensor_his_kinase"/>
</dbReference>
<evidence type="ECO:0000256" key="5">
    <source>
        <dbReference type="ARBA" id="ARBA00022679"/>
    </source>
</evidence>
<dbReference type="RefSeq" id="WP_344691634.1">
    <property type="nucleotide sequence ID" value="NZ_BAABBF010000001.1"/>
</dbReference>
<keyword evidence="6 11" id="KW-0812">Transmembrane</keyword>
<dbReference type="PROSITE" id="PS50885">
    <property type="entry name" value="HAMP"/>
    <property type="match status" value="1"/>
</dbReference>
<dbReference type="EC" id="2.7.13.3" evidence="3"/>
<dbReference type="Pfam" id="PF02518">
    <property type="entry name" value="HATPase_c"/>
    <property type="match status" value="1"/>
</dbReference>
<sequence length="450" mass="47746">MRWWPRSIGGRLAALSALATVVALVVAGWAIAGVLERFVTRGIDQRLDAQIALLASTVGADGRVDARLLRSHRGLLTMGRDWRWLIHTPREALGDAGLATMTVRTMPRHHGRDHRSGPEGGPPMPVDPAEVPVPLDGIGADGVVLHARRHVLATTSGTVTITVAAPQAVIAQPIREAVTPLLLALAILGGLMAAVTWVQLRIGLRPLRSLRDAVAALRAGRIDRIDEDQPTELRPLAIELNALAADTQAALATARLSAANLAHALKTPVATLALAVGDDPVRRRQVDRIDATIRHHLGRARAGGGRPPATPLAPALTDLAQVVTRLHADRGIAVIHDIGPDLTVRLDPHDLDEVAGNLIDNAARHARHHVRVTADRDARMVTLRVIDDGPGIPDADRTRAMEPGIRLDERGDGHGFGLSIVRDITTLHGGTMILEATPGGGLTAIVTLPA</sequence>
<dbReference type="Gene3D" id="3.30.565.10">
    <property type="entry name" value="Histidine kinase-like ATPase, C-terminal domain"/>
    <property type="match status" value="1"/>
</dbReference>
<dbReference type="EMBL" id="BAABBF010000001">
    <property type="protein sequence ID" value="GAA3696079.1"/>
    <property type="molecule type" value="Genomic_DNA"/>
</dbReference>
<accession>A0ABP7CTG2</accession>
<evidence type="ECO:0000313" key="15">
    <source>
        <dbReference type="Proteomes" id="UP001500523"/>
    </source>
</evidence>
<feature type="domain" description="HAMP" evidence="13">
    <location>
        <begin position="201"/>
        <end position="252"/>
    </location>
</feature>
<evidence type="ECO:0000259" key="12">
    <source>
        <dbReference type="PROSITE" id="PS50109"/>
    </source>
</evidence>
<keyword evidence="15" id="KW-1185">Reference proteome</keyword>
<evidence type="ECO:0000256" key="9">
    <source>
        <dbReference type="ARBA" id="ARBA00023012"/>
    </source>
</evidence>
<name>A0ABP7CTG2_9SPHN</name>
<comment type="caution">
    <text evidence="14">The sequence shown here is derived from an EMBL/GenBank/DDBJ whole genome shotgun (WGS) entry which is preliminary data.</text>
</comment>
<organism evidence="14 15">
    <name type="scientific">Sphingomonas cynarae</name>
    <dbReference type="NCBI Taxonomy" id="930197"/>
    <lineage>
        <taxon>Bacteria</taxon>
        <taxon>Pseudomonadati</taxon>
        <taxon>Pseudomonadota</taxon>
        <taxon>Alphaproteobacteria</taxon>
        <taxon>Sphingomonadales</taxon>
        <taxon>Sphingomonadaceae</taxon>
        <taxon>Sphingomonas</taxon>
    </lineage>
</organism>
<evidence type="ECO:0000256" key="3">
    <source>
        <dbReference type="ARBA" id="ARBA00012438"/>
    </source>
</evidence>
<evidence type="ECO:0000256" key="11">
    <source>
        <dbReference type="SAM" id="Phobius"/>
    </source>
</evidence>
<keyword evidence="8 11" id="KW-1133">Transmembrane helix</keyword>
<feature type="domain" description="Histidine kinase" evidence="12">
    <location>
        <begin position="260"/>
        <end position="450"/>
    </location>
</feature>
<gene>
    <name evidence="14" type="ORF">GCM10022268_03330</name>
</gene>
<evidence type="ECO:0000256" key="8">
    <source>
        <dbReference type="ARBA" id="ARBA00022989"/>
    </source>
</evidence>
<dbReference type="InterPro" id="IPR036890">
    <property type="entry name" value="HATPase_C_sf"/>
</dbReference>
<dbReference type="PANTHER" id="PTHR45436">
    <property type="entry name" value="SENSOR HISTIDINE KINASE YKOH"/>
    <property type="match status" value="1"/>
</dbReference>
<protein>
    <recommendedName>
        <fullName evidence="3">histidine kinase</fullName>
        <ecNumber evidence="3">2.7.13.3</ecNumber>
    </recommendedName>
</protein>
<comment type="subcellular location">
    <subcellularLocation>
        <location evidence="2">Membrane</location>
    </subcellularLocation>
</comment>
<evidence type="ECO:0000313" key="14">
    <source>
        <dbReference type="EMBL" id="GAA3696079.1"/>
    </source>
</evidence>
<keyword evidence="5" id="KW-0808">Transferase</keyword>
<feature type="transmembrane region" description="Helical" evidence="11">
    <location>
        <begin position="181"/>
        <end position="200"/>
    </location>
</feature>
<proteinExistence type="predicted"/>
<evidence type="ECO:0000256" key="4">
    <source>
        <dbReference type="ARBA" id="ARBA00022553"/>
    </source>
</evidence>
<evidence type="ECO:0000256" key="6">
    <source>
        <dbReference type="ARBA" id="ARBA00022692"/>
    </source>
</evidence>
<dbReference type="InterPro" id="IPR003594">
    <property type="entry name" value="HATPase_dom"/>
</dbReference>
<dbReference type="SMART" id="SM00387">
    <property type="entry name" value="HATPase_c"/>
    <property type="match status" value="1"/>
</dbReference>
<keyword evidence="4" id="KW-0597">Phosphoprotein</keyword>
<keyword evidence="7 14" id="KW-0418">Kinase</keyword>
<evidence type="ECO:0000256" key="10">
    <source>
        <dbReference type="ARBA" id="ARBA00023136"/>
    </source>
</evidence>
<dbReference type="PRINTS" id="PR00344">
    <property type="entry name" value="BCTRLSENSOR"/>
</dbReference>
<keyword evidence="9" id="KW-0902">Two-component regulatory system</keyword>
<evidence type="ECO:0000259" key="13">
    <source>
        <dbReference type="PROSITE" id="PS50885"/>
    </source>
</evidence>
<evidence type="ECO:0000256" key="2">
    <source>
        <dbReference type="ARBA" id="ARBA00004370"/>
    </source>
</evidence>
<dbReference type="PANTHER" id="PTHR45436:SF5">
    <property type="entry name" value="SENSOR HISTIDINE KINASE TRCS"/>
    <property type="match status" value="1"/>
</dbReference>
<reference evidence="15" key="1">
    <citation type="journal article" date="2019" name="Int. J. Syst. Evol. Microbiol.">
        <title>The Global Catalogue of Microorganisms (GCM) 10K type strain sequencing project: providing services to taxonomists for standard genome sequencing and annotation.</title>
        <authorList>
            <consortium name="The Broad Institute Genomics Platform"/>
            <consortium name="The Broad Institute Genome Sequencing Center for Infectious Disease"/>
            <person name="Wu L."/>
            <person name="Ma J."/>
        </authorList>
    </citation>
    <scope>NUCLEOTIDE SEQUENCE [LARGE SCALE GENOMIC DNA]</scope>
    <source>
        <strain evidence="15">JCM 17498</strain>
    </source>
</reference>
<dbReference type="GO" id="GO:0016301">
    <property type="term" value="F:kinase activity"/>
    <property type="evidence" value="ECO:0007669"/>
    <property type="project" value="UniProtKB-KW"/>
</dbReference>
<dbReference type="Gene3D" id="1.10.287.130">
    <property type="match status" value="1"/>
</dbReference>
<dbReference type="Proteomes" id="UP001500523">
    <property type="component" value="Unassembled WGS sequence"/>
</dbReference>
<keyword evidence="10 11" id="KW-0472">Membrane</keyword>
<comment type="catalytic activity">
    <reaction evidence="1">
        <text>ATP + protein L-histidine = ADP + protein N-phospho-L-histidine.</text>
        <dbReference type="EC" id="2.7.13.3"/>
    </reaction>
</comment>
<dbReference type="InterPro" id="IPR003660">
    <property type="entry name" value="HAMP_dom"/>
</dbReference>
<dbReference type="InterPro" id="IPR005467">
    <property type="entry name" value="His_kinase_dom"/>
</dbReference>
<dbReference type="InterPro" id="IPR004358">
    <property type="entry name" value="Sig_transdc_His_kin-like_C"/>
</dbReference>